<dbReference type="AlphaFoldDB" id="A0A8J3I5H2"/>
<proteinExistence type="predicted"/>
<dbReference type="RefSeq" id="WP_220197011.1">
    <property type="nucleotide sequence ID" value="NZ_BNJF01000003.1"/>
</dbReference>
<dbReference type="Pfam" id="PF00440">
    <property type="entry name" value="TetR_N"/>
    <property type="match status" value="1"/>
</dbReference>
<evidence type="ECO:0000313" key="5">
    <source>
        <dbReference type="Proteomes" id="UP000612362"/>
    </source>
</evidence>
<organism evidence="4 5">
    <name type="scientific">Ktedonospora formicarum</name>
    <dbReference type="NCBI Taxonomy" id="2778364"/>
    <lineage>
        <taxon>Bacteria</taxon>
        <taxon>Bacillati</taxon>
        <taxon>Chloroflexota</taxon>
        <taxon>Ktedonobacteria</taxon>
        <taxon>Ktedonobacterales</taxon>
        <taxon>Ktedonobacteraceae</taxon>
        <taxon>Ktedonospora</taxon>
    </lineage>
</organism>
<dbReference type="Proteomes" id="UP000612362">
    <property type="component" value="Unassembled WGS sequence"/>
</dbReference>
<dbReference type="InterPro" id="IPR009057">
    <property type="entry name" value="Homeodomain-like_sf"/>
</dbReference>
<dbReference type="EMBL" id="BNJF01000003">
    <property type="protein sequence ID" value="GHO47776.1"/>
    <property type="molecule type" value="Genomic_DNA"/>
</dbReference>
<keyword evidence="1 2" id="KW-0238">DNA-binding</keyword>
<dbReference type="Gene3D" id="1.10.357.10">
    <property type="entry name" value="Tetracycline Repressor, domain 2"/>
    <property type="match status" value="1"/>
</dbReference>
<gene>
    <name evidence="4" type="ORF">KSX_59390</name>
</gene>
<dbReference type="Pfam" id="PF14278">
    <property type="entry name" value="TetR_C_8"/>
    <property type="match status" value="1"/>
</dbReference>
<evidence type="ECO:0000259" key="3">
    <source>
        <dbReference type="PROSITE" id="PS50977"/>
    </source>
</evidence>
<dbReference type="PANTHER" id="PTHR43479">
    <property type="entry name" value="ACREF/ENVCD OPERON REPRESSOR-RELATED"/>
    <property type="match status" value="1"/>
</dbReference>
<evidence type="ECO:0000256" key="1">
    <source>
        <dbReference type="ARBA" id="ARBA00023125"/>
    </source>
</evidence>
<dbReference type="GO" id="GO:0003677">
    <property type="term" value="F:DNA binding"/>
    <property type="evidence" value="ECO:0007669"/>
    <property type="project" value="UniProtKB-UniRule"/>
</dbReference>
<keyword evidence="5" id="KW-1185">Reference proteome</keyword>
<feature type="domain" description="HTH tetR-type" evidence="3">
    <location>
        <begin position="11"/>
        <end position="71"/>
    </location>
</feature>
<sequence length="223" mass="26175">MSHISGDLRVRRTQKLIREAFIALIEERGFDALTVADIASRAMVSRTAFYRYYEDKYDMVLKLFEEIVAAMNKELDSSRREAVDNMNAQTSLQSWGELFQYTEEILPPYVTLFEHVAEYERLYRALLGKRGSTWFVINLRAYLARMIEERLQALLKGLVRQQKNSLHVFEDGFVPTQIASLLVDTITWWLEEERPYSPRQLAIYYTHMMCAILKDVPAWDPSM</sequence>
<evidence type="ECO:0000256" key="2">
    <source>
        <dbReference type="PROSITE-ProRule" id="PRU00335"/>
    </source>
</evidence>
<reference evidence="4" key="1">
    <citation type="submission" date="2020-10" db="EMBL/GenBank/DDBJ databases">
        <title>Taxonomic study of unclassified bacteria belonging to the class Ktedonobacteria.</title>
        <authorList>
            <person name="Yabe S."/>
            <person name="Wang C.M."/>
            <person name="Zheng Y."/>
            <person name="Sakai Y."/>
            <person name="Cavaletti L."/>
            <person name="Monciardini P."/>
            <person name="Donadio S."/>
        </authorList>
    </citation>
    <scope>NUCLEOTIDE SEQUENCE</scope>
    <source>
        <strain evidence="4">SOSP1-1</strain>
    </source>
</reference>
<dbReference type="SUPFAM" id="SSF46689">
    <property type="entry name" value="Homeodomain-like"/>
    <property type="match status" value="1"/>
</dbReference>
<name>A0A8J3I5H2_9CHLR</name>
<accession>A0A8J3I5H2</accession>
<dbReference type="PANTHER" id="PTHR43479:SF7">
    <property type="entry name" value="TETR-FAMILY TRANSCRIPTIONAL REGULATOR"/>
    <property type="match status" value="1"/>
</dbReference>
<dbReference type="InterPro" id="IPR039532">
    <property type="entry name" value="TetR_C_Firmicutes"/>
</dbReference>
<dbReference type="InterPro" id="IPR050624">
    <property type="entry name" value="HTH-type_Tx_Regulator"/>
</dbReference>
<evidence type="ECO:0000313" key="4">
    <source>
        <dbReference type="EMBL" id="GHO47776.1"/>
    </source>
</evidence>
<comment type="caution">
    <text evidence="4">The sequence shown here is derived from an EMBL/GenBank/DDBJ whole genome shotgun (WGS) entry which is preliminary data.</text>
</comment>
<protein>
    <submittedName>
        <fullName evidence="4">TetR family transcriptional regulator</fullName>
    </submittedName>
</protein>
<feature type="DNA-binding region" description="H-T-H motif" evidence="2">
    <location>
        <begin position="34"/>
        <end position="53"/>
    </location>
</feature>
<dbReference type="PROSITE" id="PS50977">
    <property type="entry name" value="HTH_TETR_2"/>
    <property type="match status" value="1"/>
</dbReference>
<dbReference type="InterPro" id="IPR001647">
    <property type="entry name" value="HTH_TetR"/>
</dbReference>